<evidence type="ECO:0000259" key="9">
    <source>
        <dbReference type="PROSITE" id="PS50157"/>
    </source>
</evidence>
<evidence type="ECO:0000256" key="3">
    <source>
        <dbReference type="ARBA" id="ARBA00022737"/>
    </source>
</evidence>
<feature type="domain" description="C2H2-type" evidence="9">
    <location>
        <begin position="119"/>
        <end position="142"/>
    </location>
</feature>
<evidence type="ECO:0000256" key="7">
    <source>
        <dbReference type="PROSITE-ProRule" id="PRU00042"/>
    </source>
</evidence>
<dbReference type="Pfam" id="PF00096">
    <property type="entry name" value="zf-C2H2"/>
    <property type="match status" value="3"/>
</dbReference>
<dbReference type="Pfam" id="PF12874">
    <property type="entry name" value="zf-met"/>
    <property type="match status" value="1"/>
</dbReference>
<evidence type="ECO:0000256" key="5">
    <source>
        <dbReference type="ARBA" id="ARBA00022833"/>
    </source>
</evidence>
<evidence type="ECO:0000256" key="6">
    <source>
        <dbReference type="ARBA" id="ARBA00023242"/>
    </source>
</evidence>
<dbReference type="FunFam" id="3.30.160.60:FF:000100">
    <property type="entry name" value="Zinc finger 45-like"/>
    <property type="match status" value="1"/>
</dbReference>
<evidence type="ECO:0000313" key="10">
    <source>
        <dbReference type="EMBL" id="CAH2231252.1"/>
    </source>
</evidence>
<dbReference type="InterPro" id="IPR013087">
    <property type="entry name" value="Znf_C2H2_type"/>
</dbReference>
<feature type="compositionally biased region" description="Basic residues" evidence="8">
    <location>
        <begin position="178"/>
        <end position="191"/>
    </location>
</feature>
<protein>
    <submittedName>
        <fullName evidence="10">Jg27922 protein</fullName>
    </submittedName>
</protein>
<dbReference type="PROSITE" id="PS50157">
    <property type="entry name" value="ZINC_FINGER_C2H2_2"/>
    <property type="match status" value="4"/>
</dbReference>
<evidence type="ECO:0000256" key="4">
    <source>
        <dbReference type="ARBA" id="ARBA00022771"/>
    </source>
</evidence>
<dbReference type="GO" id="GO:0005634">
    <property type="term" value="C:nucleus"/>
    <property type="evidence" value="ECO:0007669"/>
    <property type="project" value="UniProtKB-SubCell"/>
</dbReference>
<evidence type="ECO:0000313" key="11">
    <source>
        <dbReference type="Proteomes" id="UP000838756"/>
    </source>
</evidence>
<organism evidence="10 11">
    <name type="scientific">Pararge aegeria aegeria</name>
    <dbReference type="NCBI Taxonomy" id="348720"/>
    <lineage>
        <taxon>Eukaryota</taxon>
        <taxon>Metazoa</taxon>
        <taxon>Ecdysozoa</taxon>
        <taxon>Arthropoda</taxon>
        <taxon>Hexapoda</taxon>
        <taxon>Insecta</taxon>
        <taxon>Pterygota</taxon>
        <taxon>Neoptera</taxon>
        <taxon>Endopterygota</taxon>
        <taxon>Lepidoptera</taxon>
        <taxon>Glossata</taxon>
        <taxon>Ditrysia</taxon>
        <taxon>Papilionoidea</taxon>
        <taxon>Nymphalidae</taxon>
        <taxon>Satyrinae</taxon>
        <taxon>Satyrini</taxon>
        <taxon>Parargina</taxon>
        <taxon>Pararge</taxon>
    </lineage>
</organism>
<dbReference type="AlphaFoldDB" id="A0A8S4R686"/>
<comment type="subcellular location">
    <subcellularLocation>
        <location evidence="1">Nucleus</location>
    </subcellularLocation>
</comment>
<feature type="domain" description="C2H2-type" evidence="9">
    <location>
        <begin position="148"/>
        <end position="176"/>
    </location>
</feature>
<evidence type="ECO:0000256" key="8">
    <source>
        <dbReference type="SAM" id="MobiDB-lite"/>
    </source>
</evidence>
<dbReference type="SMART" id="SM00355">
    <property type="entry name" value="ZnF_C2H2"/>
    <property type="match status" value="5"/>
</dbReference>
<reference evidence="10" key="1">
    <citation type="submission" date="2022-03" db="EMBL/GenBank/DDBJ databases">
        <authorList>
            <person name="Lindestad O."/>
        </authorList>
    </citation>
    <scope>NUCLEOTIDE SEQUENCE</scope>
</reference>
<dbReference type="InterPro" id="IPR036236">
    <property type="entry name" value="Znf_C2H2_sf"/>
</dbReference>
<dbReference type="PROSITE" id="PS00028">
    <property type="entry name" value="ZINC_FINGER_C2H2_1"/>
    <property type="match status" value="5"/>
</dbReference>
<keyword evidence="3" id="KW-0677">Repeat</keyword>
<feature type="region of interest" description="Disordered" evidence="8">
    <location>
        <begin position="168"/>
        <end position="218"/>
    </location>
</feature>
<proteinExistence type="predicted"/>
<dbReference type="PANTHER" id="PTHR24394">
    <property type="entry name" value="ZINC FINGER PROTEIN"/>
    <property type="match status" value="1"/>
</dbReference>
<dbReference type="Proteomes" id="UP000838756">
    <property type="component" value="Unassembled WGS sequence"/>
</dbReference>
<dbReference type="GO" id="GO:0008270">
    <property type="term" value="F:zinc ion binding"/>
    <property type="evidence" value="ECO:0007669"/>
    <property type="project" value="UniProtKB-KW"/>
</dbReference>
<keyword evidence="5" id="KW-0862">Zinc</keyword>
<feature type="domain" description="C2H2-type" evidence="9">
    <location>
        <begin position="90"/>
        <end position="117"/>
    </location>
</feature>
<dbReference type="Gene3D" id="3.30.160.60">
    <property type="entry name" value="Classic Zinc Finger"/>
    <property type="match status" value="3"/>
</dbReference>
<gene>
    <name evidence="10" type="primary">jg27922</name>
    <name evidence="10" type="ORF">PAEG_LOCUS10007</name>
</gene>
<dbReference type="SUPFAM" id="SSF57667">
    <property type="entry name" value="beta-beta-alpha zinc fingers"/>
    <property type="match status" value="2"/>
</dbReference>
<evidence type="ECO:0000256" key="2">
    <source>
        <dbReference type="ARBA" id="ARBA00022723"/>
    </source>
</evidence>
<dbReference type="GO" id="GO:0000981">
    <property type="term" value="F:DNA-binding transcription factor activity, RNA polymerase II-specific"/>
    <property type="evidence" value="ECO:0007669"/>
    <property type="project" value="TreeGrafter"/>
</dbReference>
<keyword evidence="11" id="KW-1185">Reference proteome</keyword>
<evidence type="ECO:0000256" key="1">
    <source>
        <dbReference type="ARBA" id="ARBA00004123"/>
    </source>
</evidence>
<name>A0A8S4R686_9NEOP</name>
<comment type="caution">
    <text evidence="10">The sequence shown here is derived from an EMBL/GenBank/DDBJ whole genome shotgun (WGS) entry which is preliminary data.</text>
</comment>
<dbReference type="EMBL" id="CAKXAJ010024835">
    <property type="protein sequence ID" value="CAH2231252.1"/>
    <property type="molecule type" value="Genomic_DNA"/>
</dbReference>
<sequence length="218" mass="25741">NLERNEPRWHKPKAPPRFKGDQTVTCEECGMKLKGFKYYTYHFKRHHRDKIRTQFANGHERCLCELCGRVLQHRSALKSHMLVHTGKRDVQCAVCEKRFFHQRQLTIHMETHSEPKRTFDCPVCARSFTSKSNKNRHLWTHTQVSRPFKCHACPKTFVYPSERKIHINHAHANQPYPKKSKNRVRNSRPRHMKEAVFGQIGPQNEGSYSSETSGMLHE</sequence>
<keyword evidence="2" id="KW-0479">Metal-binding</keyword>
<feature type="domain" description="C2H2-type" evidence="9">
    <location>
        <begin position="62"/>
        <end position="89"/>
    </location>
</feature>
<keyword evidence="4 7" id="KW-0863">Zinc-finger</keyword>
<dbReference type="PANTHER" id="PTHR24394:SF29">
    <property type="entry name" value="MYONEURIN"/>
    <property type="match status" value="1"/>
</dbReference>
<dbReference type="OrthoDB" id="654211at2759"/>
<accession>A0A8S4R686</accession>
<feature type="non-terminal residue" evidence="10">
    <location>
        <position position="1"/>
    </location>
</feature>
<keyword evidence="6" id="KW-0539">Nucleus</keyword>
<feature type="compositionally biased region" description="Polar residues" evidence="8">
    <location>
        <begin position="201"/>
        <end position="218"/>
    </location>
</feature>